<keyword evidence="1" id="KW-0472">Membrane</keyword>
<accession>E4YSB3</accession>
<evidence type="ECO:0000256" key="1">
    <source>
        <dbReference type="SAM" id="Phobius"/>
    </source>
</evidence>
<protein>
    <submittedName>
        <fullName evidence="2">Uncharacterized protein</fullName>
    </submittedName>
</protein>
<dbReference type="Proteomes" id="UP000011014">
    <property type="component" value="Unassembled WGS sequence"/>
</dbReference>
<sequence length="101" mass="11786">QAAKASSRRRLVHELLPALFFPYLILPFVLFFQYHFSACLVLFLWPAGCYFSRKCHFHQPHFRLSIIRKIVLSLQFCCFRCLVLPVACLLACATGLVYLFE</sequence>
<gene>
    <name evidence="2" type="ORF">GSOID_T00032286001</name>
</gene>
<organism evidence="2">
    <name type="scientific">Oikopleura dioica</name>
    <name type="common">Tunicate</name>
    <dbReference type="NCBI Taxonomy" id="34765"/>
    <lineage>
        <taxon>Eukaryota</taxon>
        <taxon>Metazoa</taxon>
        <taxon>Chordata</taxon>
        <taxon>Tunicata</taxon>
        <taxon>Appendicularia</taxon>
        <taxon>Copelata</taxon>
        <taxon>Oikopleuridae</taxon>
        <taxon>Oikopleura</taxon>
    </lineage>
</organism>
<evidence type="ECO:0000313" key="2">
    <source>
        <dbReference type="EMBL" id="CBY38352.1"/>
    </source>
</evidence>
<reference evidence="2" key="1">
    <citation type="journal article" date="2010" name="Science">
        <title>Plasticity of animal genome architecture unmasked by rapid evolution of a pelagic tunicate.</title>
        <authorList>
            <person name="Denoeud F."/>
            <person name="Henriet S."/>
            <person name="Mungpakdee S."/>
            <person name="Aury J.M."/>
            <person name="Da Silva C."/>
            <person name="Brinkmann H."/>
            <person name="Mikhaleva J."/>
            <person name="Olsen L.C."/>
            <person name="Jubin C."/>
            <person name="Canestro C."/>
            <person name="Bouquet J.M."/>
            <person name="Danks G."/>
            <person name="Poulain J."/>
            <person name="Campsteijn C."/>
            <person name="Adamski M."/>
            <person name="Cross I."/>
            <person name="Yadetie F."/>
            <person name="Muffato M."/>
            <person name="Louis A."/>
            <person name="Butcher S."/>
            <person name="Tsagkogeorga G."/>
            <person name="Konrad A."/>
            <person name="Singh S."/>
            <person name="Jensen M.F."/>
            <person name="Cong E.H."/>
            <person name="Eikeseth-Otteraa H."/>
            <person name="Noel B."/>
            <person name="Anthouard V."/>
            <person name="Porcel B.M."/>
            <person name="Kachouri-Lafond R."/>
            <person name="Nishino A."/>
            <person name="Ugolini M."/>
            <person name="Chourrout P."/>
            <person name="Nishida H."/>
            <person name="Aasland R."/>
            <person name="Huzurbazar S."/>
            <person name="Westhof E."/>
            <person name="Delsuc F."/>
            <person name="Lehrach H."/>
            <person name="Reinhardt R."/>
            <person name="Weissenbach J."/>
            <person name="Roy S.W."/>
            <person name="Artiguenave F."/>
            <person name="Postlethwait J.H."/>
            <person name="Manak J.R."/>
            <person name="Thompson E.M."/>
            <person name="Jaillon O."/>
            <person name="Du Pasquier L."/>
            <person name="Boudinot P."/>
            <person name="Liberles D.A."/>
            <person name="Volff J.N."/>
            <person name="Philippe H."/>
            <person name="Lenhard B."/>
            <person name="Roest Crollius H."/>
            <person name="Wincker P."/>
            <person name="Chourrout D."/>
        </authorList>
    </citation>
    <scope>NUCLEOTIDE SEQUENCE [LARGE SCALE GENOMIC DNA]</scope>
</reference>
<dbReference type="EMBL" id="FN655195">
    <property type="protein sequence ID" value="CBY38352.1"/>
    <property type="molecule type" value="Genomic_DNA"/>
</dbReference>
<name>E4YSB3_OIKDI</name>
<feature type="transmembrane region" description="Helical" evidence="1">
    <location>
        <begin position="72"/>
        <end position="100"/>
    </location>
</feature>
<feature type="transmembrane region" description="Helical" evidence="1">
    <location>
        <begin position="20"/>
        <end position="51"/>
    </location>
</feature>
<feature type="non-terminal residue" evidence="2">
    <location>
        <position position="1"/>
    </location>
</feature>
<dbReference type="AlphaFoldDB" id="E4YSB3"/>
<keyword evidence="1" id="KW-1133">Transmembrane helix</keyword>
<proteinExistence type="predicted"/>
<keyword evidence="1" id="KW-0812">Transmembrane</keyword>